<keyword evidence="1" id="KW-0175">Coiled coil</keyword>
<dbReference type="RefSeq" id="WP_213348017.1">
    <property type="nucleotide sequence ID" value="NZ_JAEDAM010000001.1"/>
</dbReference>
<keyword evidence="3" id="KW-1185">Reference proteome</keyword>
<comment type="caution">
    <text evidence="2">The sequence shown here is derived from an EMBL/GenBank/DDBJ whole genome shotgun (WGS) entry which is preliminary data.</text>
</comment>
<protein>
    <submittedName>
        <fullName evidence="2">Uncharacterized protein</fullName>
    </submittedName>
</protein>
<gene>
    <name evidence="2" type="ORF">VAMP_2n636</name>
</gene>
<evidence type="ECO:0000313" key="3">
    <source>
        <dbReference type="Proteomes" id="UP000680365"/>
    </source>
</evidence>
<name>A0ABS5QJM2_9BACT</name>
<organism evidence="2 3">
    <name type="scientific">Candidatus Vampirococcus lugosii</name>
    <dbReference type="NCBI Taxonomy" id="2789015"/>
    <lineage>
        <taxon>Bacteria</taxon>
        <taxon>Candidatus Absconditibacteriota</taxon>
        <taxon>Vampirococcus</taxon>
    </lineage>
</organism>
<dbReference type="Proteomes" id="UP000680365">
    <property type="component" value="Unassembled WGS sequence"/>
</dbReference>
<reference evidence="2 3" key="1">
    <citation type="journal article" date="2021" name="Nat. Commun.">
        <title>Reductive evolution and unique predatory mode in the CPR bacterium Vampirococcus lugosii.</title>
        <authorList>
            <person name="Moreira D."/>
            <person name="Zivanovic Y."/>
            <person name="Lopez-Archilla A.I."/>
            <person name="Iniesto M."/>
            <person name="Lopez-Garcia P."/>
        </authorList>
    </citation>
    <scope>NUCLEOTIDE SEQUENCE [LARGE SCALE GENOMIC DNA]</scope>
    <source>
        <strain evidence="2">Chiprana</strain>
    </source>
</reference>
<dbReference type="EMBL" id="JAEDAM010000001">
    <property type="protein sequence ID" value="MBS8121470.1"/>
    <property type="molecule type" value="Genomic_DNA"/>
</dbReference>
<proteinExistence type="predicted"/>
<evidence type="ECO:0000313" key="2">
    <source>
        <dbReference type="EMBL" id="MBS8121470.1"/>
    </source>
</evidence>
<sequence length="185" mass="21947">MLFDFQEFVQDLKKNPEKKSVLEKYEKIVGKIDGGLKDQKWYKEYISNFETIKYDVPEEIKEDFDWDLLIQLISGSFSSEGTLDNDGEKTELIVSVQSGDQFVVKKISELWGFQVLRLFQIYTEEQINLYVLMNEDEKEKESILAQRDSKLKRWNLVLENLETENIKNKEKKDKEDKLNDLMSKL</sequence>
<feature type="coiled-coil region" evidence="1">
    <location>
        <begin position="144"/>
        <end position="178"/>
    </location>
</feature>
<accession>A0ABS5QJM2</accession>
<evidence type="ECO:0000256" key="1">
    <source>
        <dbReference type="SAM" id="Coils"/>
    </source>
</evidence>